<dbReference type="Proteomes" id="UP000467249">
    <property type="component" value="Chromosome"/>
</dbReference>
<evidence type="ECO:0000313" key="1">
    <source>
        <dbReference type="EMBL" id="BBZ75321.1"/>
    </source>
</evidence>
<evidence type="ECO:0000313" key="2">
    <source>
        <dbReference type="Proteomes" id="UP000467249"/>
    </source>
</evidence>
<reference evidence="1 2" key="1">
    <citation type="journal article" date="2019" name="Emerg. Microbes Infect.">
        <title>Comprehensive subspecies identification of 175 nontuberculous mycobacteria species based on 7547 genomic profiles.</title>
        <authorList>
            <person name="Matsumoto Y."/>
            <person name="Kinjo T."/>
            <person name="Motooka D."/>
            <person name="Nabeya D."/>
            <person name="Jung N."/>
            <person name="Uechi K."/>
            <person name="Horii T."/>
            <person name="Iida T."/>
            <person name="Fujita J."/>
            <person name="Nakamura S."/>
        </authorList>
    </citation>
    <scope>NUCLEOTIDE SEQUENCE [LARGE SCALE GENOMIC DNA]</scope>
    <source>
        <strain evidence="1 2">JCM 30275</strain>
    </source>
</reference>
<dbReference type="KEGG" id="many:MANY_06580"/>
<accession>A0A6N4W7E1</accession>
<sequence length="75" mass="7486">MRSGSASESTSSGIEADRNAGALNVIGAFAEDGVDAMRVVPALGAELQSMAGWLALGAVSVGDRGELVVPLRSAL</sequence>
<keyword evidence="2" id="KW-1185">Reference proteome</keyword>
<dbReference type="RefSeq" id="WP_163802931.1">
    <property type="nucleotide sequence ID" value="NZ_AP022620.1"/>
</dbReference>
<gene>
    <name evidence="1" type="ORF">MANY_06580</name>
</gene>
<proteinExistence type="predicted"/>
<protein>
    <submittedName>
        <fullName evidence="1">Uncharacterized protein</fullName>
    </submittedName>
</protein>
<dbReference type="AlphaFoldDB" id="A0A6N4W7E1"/>
<organism evidence="1 2">
    <name type="scientific">Mycolicibacterium anyangense</name>
    <dbReference type="NCBI Taxonomy" id="1431246"/>
    <lineage>
        <taxon>Bacteria</taxon>
        <taxon>Bacillati</taxon>
        <taxon>Actinomycetota</taxon>
        <taxon>Actinomycetes</taxon>
        <taxon>Mycobacteriales</taxon>
        <taxon>Mycobacteriaceae</taxon>
        <taxon>Mycolicibacterium</taxon>
    </lineage>
</organism>
<dbReference type="EMBL" id="AP022620">
    <property type="protein sequence ID" value="BBZ75321.1"/>
    <property type="molecule type" value="Genomic_DNA"/>
</dbReference>
<name>A0A6N4W7E1_9MYCO</name>